<dbReference type="Pfam" id="PF06945">
    <property type="entry name" value="DUF1289"/>
    <property type="match status" value="1"/>
</dbReference>
<evidence type="ECO:0000313" key="1">
    <source>
        <dbReference type="EMBL" id="MFC6752238.1"/>
    </source>
</evidence>
<sequence>MTESPCIDVCELEGGECTACGRTLEQIAAWSSLSDEERREIMDEL</sequence>
<dbReference type="Proteomes" id="UP001596442">
    <property type="component" value="Unassembled WGS sequence"/>
</dbReference>
<dbReference type="AlphaFoldDB" id="A0ABD5S798"/>
<dbReference type="RefSeq" id="WP_379778681.1">
    <property type="nucleotide sequence ID" value="NZ_JBHSWW010000011.1"/>
</dbReference>
<comment type="caution">
    <text evidence="1">The sequence shown here is derived from an EMBL/GenBank/DDBJ whole genome shotgun (WGS) entry which is preliminary data.</text>
</comment>
<dbReference type="EMBL" id="JBHSWW010000011">
    <property type="protein sequence ID" value="MFC6752238.1"/>
    <property type="molecule type" value="Genomic_DNA"/>
</dbReference>
<proteinExistence type="predicted"/>
<protein>
    <submittedName>
        <fullName evidence="1">DUF1289 domain-containing protein</fullName>
    </submittedName>
</protein>
<accession>A0ABD5S798</accession>
<keyword evidence="2" id="KW-1185">Reference proteome</keyword>
<reference evidence="1 2" key="1">
    <citation type="journal article" date="2019" name="Int. J. Syst. Evol. Microbiol.">
        <title>The Global Catalogue of Microorganisms (GCM) 10K type strain sequencing project: providing services to taxonomists for standard genome sequencing and annotation.</title>
        <authorList>
            <consortium name="The Broad Institute Genomics Platform"/>
            <consortium name="The Broad Institute Genome Sequencing Center for Infectious Disease"/>
            <person name="Wu L."/>
            <person name="Ma J."/>
        </authorList>
    </citation>
    <scope>NUCLEOTIDE SEQUENCE [LARGE SCALE GENOMIC DNA]</scope>
    <source>
        <strain evidence="1 2">CGMCC 1.3239</strain>
    </source>
</reference>
<organism evidence="1 2">
    <name type="scientific">Halorubrum tibetense</name>
    <dbReference type="NCBI Taxonomy" id="175631"/>
    <lineage>
        <taxon>Archaea</taxon>
        <taxon>Methanobacteriati</taxon>
        <taxon>Methanobacteriota</taxon>
        <taxon>Stenosarchaea group</taxon>
        <taxon>Halobacteria</taxon>
        <taxon>Halobacteriales</taxon>
        <taxon>Haloferacaceae</taxon>
        <taxon>Halorubrum</taxon>
    </lineage>
</organism>
<dbReference type="InterPro" id="IPR010710">
    <property type="entry name" value="DUF1289"/>
</dbReference>
<name>A0ABD5S798_9EURY</name>
<evidence type="ECO:0000313" key="2">
    <source>
        <dbReference type="Proteomes" id="UP001596442"/>
    </source>
</evidence>
<gene>
    <name evidence="1" type="ORF">ACFQEU_01950</name>
</gene>